<evidence type="ECO:0000256" key="5">
    <source>
        <dbReference type="SAM" id="MobiDB-lite"/>
    </source>
</evidence>
<evidence type="ECO:0000313" key="11">
    <source>
        <dbReference type="Proteomes" id="UP001150062"/>
    </source>
</evidence>
<dbReference type="PANTHER" id="PTHR12127:SF7">
    <property type="entry name" value="SD02261P"/>
    <property type="match status" value="1"/>
</dbReference>
<keyword evidence="11" id="KW-1185">Reference proteome</keyword>
<dbReference type="GO" id="GO:0072345">
    <property type="term" value="F:NAADP-sensitive calcium-release channel activity"/>
    <property type="evidence" value="ECO:0007669"/>
    <property type="project" value="TreeGrafter"/>
</dbReference>
<gene>
    <name evidence="8" type="ORF">M0812_14414</name>
    <name evidence="9" type="ORF">M0813_28377</name>
</gene>
<feature type="transmembrane region" description="Helical" evidence="6">
    <location>
        <begin position="462"/>
        <end position="483"/>
    </location>
</feature>
<evidence type="ECO:0000256" key="3">
    <source>
        <dbReference type="ARBA" id="ARBA00022989"/>
    </source>
</evidence>
<feature type="transmembrane region" description="Helical" evidence="6">
    <location>
        <begin position="260"/>
        <end position="282"/>
    </location>
</feature>
<evidence type="ECO:0000256" key="2">
    <source>
        <dbReference type="ARBA" id="ARBA00022692"/>
    </source>
</evidence>
<feature type="transmembrane region" description="Helical" evidence="6">
    <location>
        <begin position="324"/>
        <end position="342"/>
    </location>
</feature>
<evidence type="ECO:0000256" key="6">
    <source>
        <dbReference type="SAM" id="Phobius"/>
    </source>
</evidence>
<dbReference type="Gene3D" id="1.10.287.70">
    <property type="match status" value="1"/>
</dbReference>
<feature type="region of interest" description="Disordered" evidence="5">
    <location>
        <begin position="563"/>
        <end position="582"/>
    </location>
</feature>
<dbReference type="PANTHER" id="PTHR12127">
    <property type="entry name" value="MUCOLIPIN"/>
    <property type="match status" value="1"/>
</dbReference>
<dbReference type="EMBL" id="JANTQA010000030">
    <property type="protein sequence ID" value="KAJ3440743.1"/>
    <property type="molecule type" value="Genomic_DNA"/>
</dbReference>
<dbReference type="Proteomes" id="UP001150062">
    <property type="component" value="Unassembled WGS sequence"/>
</dbReference>
<name>A0AAV7ZG86_9EUKA</name>
<accession>A0AAV7ZG86</accession>
<evidence type="ECO:0000313" key="8">
    <source>
        <dbReference type="EMBL" id="KAJ3440743.1"/>
    </source>
</evidence>
<dbReference type="AlphaFoldDB" id="A0AAV7ZG86"/>
<reference evidence="9" key="1">
    <citation type="submission" date="2022-08" db="EMBL/GenBank/DDBJ databases">
        <title>Novel sulfate-reducing endosymbionts in the free-living metamonad Anaeramoeba.</title>
        <authorList>
            <person name="Jerlstrom-Hultqvist J."/>
            <person name="Cepicka I."/>
            <person name="Gallot-Lavallee L."/>
            <person name="Salas-Leiva D."/>
            <person name="Curtis B.A."/>
            <person name="Zahonova K."/>
            <person name="Pipaliya S."/>
            <person name="Dacks J."/>
            <person name="Roger A.J."/>
        </authorList>
    </citation>
    <scope>NUCLEOTIDE SEQUENCE</scope>
    <source>
        <strain evidence="9">Schooner1</strain>
    </source>
</reference>
<sequence length="597" mass="68677">MLCDFCNLEGDGWCGIQMKRVPPEKYLTLSPIKLLTRYHRPPIKFMLLLTIVISITVQIIAFSSIKTYYGSSNNLLMSSVFLPGSKDLLDSMNGKIENTFYTIQDFLGSIKAVSTNFYEFPENSIGYYDFVYDDHNNITKPQITIEFYEHLYLNKFDYKKIVSKKFRTETHELTLENPLGPFTKHKSDIRDYLANFRKATIVLKLKNILRGKLPRCFIWTIQITYDFSSSGGTIVTHITTKSKEINQKKMIKYQLKSQHTITIFLIFILSIWLFTLSIKSLIFEYNLSKKTYKKLLERKSLSFHSDQFSSSGAFKQAFYHFWNIWQIPTCILLILSQVIYFVREMGSNAIPEYLVSFFLGLSAFFAWCSLIGYFQWYPKYYSLINVLSRSLPKVLRYIFGSLPLFFGYAFLGTIFFGSYSEYFATIDQTCVTLFAVLNGDVVRDTFTMIYNKSSGMAVFSRIYLYTFVCLFIYAWVNVFVSIAEEAFISILKDPKPINLTGKANLKKFISKTGQLSKRDDGIPKSKGTRSAIFISKDKSSFWGTNDNSRLLNLSGRIGSLNNNLNQSSSDSQDTSSVSSDADIETTPLLNVKTIKKK</sequence>
<dbReference type="EMBL" id="JAOAOG010000254">
    <property type="protein sequence ID" value="KAJ6235817.1"/>
    <property type="molecule type" value="Genomic_DNA"/>
</dbReference>
<evidence type="ECO:0000256" key="1">
    <source>
        <dbReference type="ARBA" id="ARBA00004141"/>
    </source>
</evidence>
<protein>
    <submittedName>
        <fullName evidence="8">Mucolipin</fullName>
    </submittedName>
</protein>
<keyword evidence="4 6" id="KW-0472">Membrane</keyword>
<keyword evidence="2 6" id="KW-0812">Transmembrane</keyword>
<feature type="domain" description="Polycystin cation channel PKD1/PKD2" evidence="7">
    <location>
        <begin position="354"/>
        <end position="487"/>
    </location>
</feature>
<keyword evidence="3 6" id="KW-1133">Transmembrane helix</keyword>
<dbReference type="Pfam" id="PF08016">
    <property type="entry name" value="PKD_channel"/>
    <property type="match status" value="1"/>
</dbReference>
<evidence type="ECO:0000256" key="4">
    <source>
        <dbReference type="ARBA" id="ARBA00023136"/>
    </source>
</evidence>
<dbReference type="InterPro" id="IPR013122">
    <property type="entry name" value="PKD1_2_channel"/>
</dbReference>
<organism evidence="8 10">
    <name type="scientific">Anaeramoeba flamelloides</name>
    <dbReference type="NCBI Taxonomy" id="1746091"/>
    <lineage>
        <taxon>Eukaryota</taxon>
        <taxon>Metamonada</taxon>
        <taxon>Anaeramoebidae</taxon>
        <taxon>Anaeramoeba</taxon>
    </lineage>
</organism>
<reference evidence="8" key="2">
    <citation type="submission" date="2022-08" db="EMBL/GenBank/DDBJ databases">
        <title>Novel sulphate-reducing endosymbionts in the free-living metamonad Anaeramoeba.</title>
        <authorList>
            <person name="Jerlstrom-Hultqvist J."/>
            <person name="Cepicka I."/>
            <person name="Gallot-Lavallee L."/>
            <person name="Salas-Leiva D."/>
            <person name="Curtis B.A."/>
            <person name="Zahonova K."/>
            <person name="Pipaliya S."/>
            <person name="Dacks J."/>
            <person name="Roger A.J."/>
        </authorList>
    </citation>
    <scope>NUCLEOTIDE SEQUENCE</scope>
    <source>
        <strain evidence="8">Busselton2</strain>
    </source>
</reference>
<dbReference type="InterPro" id="IPR039031">
    <property type="entry name" value="Mucolipin"/>
</dbReference>
<proteinExistence type="predicted"/>
<dbReference type="GO" id="GO:0016020">
    <property type="term" value="C:membrane"/>
    <property type="evidence" value="ECO:0007669"/>
    <property type="project" value="UniProtKB-SubCell"/>
</dbReference>
<evidence type="ECO:0000313" key="10">
    <source>
        <dbReference type="Proteomes" id="UP001146793"/>
    </source>
</evidence>
<evidence type="ECO:0000259" key="7">
    <source>
        <dbReference type="Pfam" id="PF08016"/>
    </source>
</evidence>
<dbReference type="Proteomes" id="UP001146793">
    <property type="component" value="Unassembled WGS sequence"/>
</dbReference>
<evidence type="ECO:0000313" key="9">
    <source>
        <dbReference type="EMBL" id="KAJ6235817.1"/>
    </source>
</evidence>
<feature type="transmembrane region" description="Helical" evidence="6">
    <location>
        <begin position="354"/>
        <end position="374"/>
    </location>
</feature>
<comment type="subcellular location">
    <subcellularLocation>
        <location evidence="1">Membrane</location>
        <topology evidence="1">Multi-pass membrane protein</topology>
    </subcellularLocation>
</comment>
<feature type="transmembrane region" description="Helical" evidence="6">
    <location>
        <begin position="394"/>
        <end position="416"/>
    </location>
</feature>
<feature type="transmembrane region" description="Helical" evidence="6">
    <location>
        <begin position="45"/>
        <end position="69"/>
    </location>
</feature>
<feature type="compositionally biased region" description="Low complexity" evidence="5">
    <location>
        <begin position="563"/>
        <end position="580"/>
    </location>
</feature>
<comment type="caution">
    <text evidence="8">The sequence shown here is derived from an EMBL/GenBank/DDBJ whole genome shotgun (WGS) entry which is preliminary data.</text>
</comment>